<keyword evidence="1" id="KW-0805">Transcription regulation</keyword>
<dbReference type="InterPro" id="IPR010982">
    <property type="entry name" value="Lambda_DNA-bd_dom_sf"/>
</dbReference>
<dbReference type="SUPFAM" id="SSF89562">
    <property type="entry name" value="RraA-like"/>
    <property type="match status" value="1"/>
</dbReference>
<evidence type="ECO:0000256" key="1">
    <source>
        <dbReference type="ARBA" id="ARBA00023015"/>
    </source>
</evidence>
<feature type="domain" description="HTH lacI-type" evidence="5">
    <location>
        <begin position="292"/>
        <end position="346"/>
    </location>
</feature>
<dbReference type="GO" id="GO:0003700">
    <property type="term" value="F:DNA-binding transcription factor activity"/>
    <property type="evidence" value="ECO:0007669"/>
    <property type="project" value="TreeGrafter"/>
</dbReference>
<keyword evidence="2" id="KW-0238">DNA-binding</keyword>
<dbReference type="AlphaFoldDB" id="A0A484NUE1"/>
<sequence>MNTDTTSPAAGDPQAIARALCEMSTATLTTLLFKQGLRNTWIRGTSAFATVAGRRAGPAFTMRFVPAREDLATPAAWSSPTSTRHAVEAVPAGAMVVVDAMGRQDAGVFGDVLCARLHARGVAGLVTDGVLRDKEGVLGSRLPVWAAGVAAPPAVASLTFVGWQHPVACGGVAILPGDWIVADGDGAVVVPPACLPLVLADGAEQKDWRRGSTPRWRAACRCRACIRPTRQRGNAMPRCAARAESSRYHTSPAGIALPRLSGRMVSMSKAAPPTSEASDGKARQPRPKGHAVTVRDVARQAGVSVATVSRVLNGNAKVAEALQTLVRDTADQMGYTPNAGARALASQRHTAIGAIVPTLEDANFAVAIDALQRRLTAAGYTLLLASSDYDPGKELKQVRALSAHGLAGLMLVGSRHDPETYRLLAAKRIPYVNTWVVDAKHPSVGFDNRAIGRTVANYLLDLGHRELGVIAQQSLESDRAAERLAGVREALAARGLGLPQAWLIERSHKIADGQVALRRLMAGPRRPTAVLCGTDTLALGALVEARALGLSVPGDLSITGLNDIDVAAHLTPALTTVRLPADEVGARAAEYLLAKCEGQPAPVSSVVPFSLIVRASTGPAPRSARKAPRASTGKGG</sequence>
<proteinExistence type="predicted"/>
<dbReference type="Pfam" id="PF13377">
    <property type="entry name" value="Peripla_BP_3"/>
    <property type="match status" value="1"/>
</dbReference>
<dbReference type="PROSITE" id="PS00356">
    <property type="entry name" value="HTH_LACI_1"/>
    <property type="match status" value="1"/>
</dbReference>
<dbReference type="InterPro" id="IPR028082">
    <property type="entry name" value="Peripla_BP_I"/>
</dbReference>
<feature type="region of interest" description="Disordered" evidence="4">
    <location>
        <begin position="266"/>
        <end position="289"/>
    </location>
</feature>
<keyword evidence="6" id="KW-0808">Transferase</keyword>
<dbReference type="GO" id="GO:0008168">
    <property type="term" value="F:methyltransferase activity"/>
    <property type="evidence" value="ECO:0007669"/>
    <property type="project" value="UniProtKB-KW"/>
</dbReference>
<protein>
    <submittedName>
        <fullName evidence="6">Demethylmenaquinone methyltransferase</fullName>
    </submittedName>
</protein>
<reference evidence="6" key="1">
    <citation type="submission" date="2019-03" db="EMBL/GenBank/DDBJ databases">
        <authorList>
            <person name="Danneels B."/>
        </authorList>
    </citation>
    <scope>NUCLEOTIDE SEQUENCE</scope>
</reference>
<gene>
    <name evidence="6" type="ORF">AMP9_0480</name>
</gene>
<keyword evidence="6" id="KW-0489">Methyltransferase</keyword>
<dbReference type="GO" id="GO:0032259">
    <property type="term" value="P:methylation"/>
    <property type="evidence" value="ECO:0007669"/>
    <property type="project" value="UniProtKB-KW"/>
</dbReference>
<dbReference type="PANTHER" id="PTHR30146">
    <property type="entry name" value="LACI-RELATED TRANSCRIPTIONAL REPRESSOR"/>
    <property type="match status" value="1"/>
</dbReference>
<accession>A0A484NUE1</accession>
<dbReference type="GO" id="GO:0000976">
    <property type="term" value="F:transcription cis-regulatory region binding"/>
    <property type="evidence" value="ECO:0007669"/>
    <property type="project" value="TreeGrafter"/>
</dbReference>
<evidence type="ECO:0000256" key="2">
    <source>
        <dbReference type="ARBA" id="ARBA00023125"/>
    </source>
</evidence>
<dbReference type="SUPFAM" id="SSF53822">
    <property type="entry name" value="Periplasmic binding protein-like I"/>
    <property type="match status" value="1"/>
</dbReference>
<dbReference type="PROSITE" id="PS50932">
    <property type="entry name" value="HTH_LACI_2"/>
    <property type="match status" value="1"/>
</dbReference>
<dbReference type="InterPro" id="IPR036704">
    <property type="entry name" value="RraA/RraA-like_sf"/>
</dbReference>
<name>A0A484NUE1_9ZZZZ</name>
<dbReference type="CDD" id="cd16841">
    <property type="entry name" value="RraA_family"/>
    <property type="match status" value="1"/>
</dbReference>
<dbReference type="PRINTS" id="PR00036">
    <property type="entry name" value="HTHLACI"/>
</dbReference>
<dbReference type="SUPFAM" id="SSF47413">
    <property type="entry name" value="lambda repressor-like DNA-binding domains"/>
    <property type="match status" value="1"/>
</dbReference>
<dbReference type="SMART" id="SM00354">
    <property type="entry name" value="HTH_LACI"/>
    <property type="match status" value="1"/>
</dbReference>
<dbReference type="InterPro" id="IPR000843">
    <property type="entry name" value="HTH_LacI"/>
</dbReference>
<dbReference type="Gene3D" id="3.40.50.2300">
    <property type="match status" value="2"/>
</dbReference>
<dbReference type="InterPro" id="IPR005493">
    <property type="entry name" value="RraA/RraA-like"/>
</dbReference>
<evidence type="ECO:0000313" key="6">
    <source>
        <dbReference type="EMBL" id="VFR16965.1"/>
    </source>
</evidence>
<dbReference type="NCBIfam" id="NF006093">
    <property type="entry name" value="PRK08245.1"/>
    <property type="match status" value="1"/>
</dbReference>
<organism evidence="6">
    <name type="scientific">plant metagenome</name>
    <dbReference type="NCBI Taxonomy" id="1297885"/>
    <lineage>
        <taxon>unclassified sequences</taxon>
        <taxon>metagenomes</taxon>
        <taxon>organismal metagenomes</taxon>
    </lineage>
</organism>
<dbReference type="CDD" id="cd06273">
    <property type="entry name" value="PBP1_LacI-like"/>
    <property type="match status" value="1"/>
</dbReference>
<dbReference type="CDD" id="cd01392">
    <property type="entry name" value="HTH_LacI"/>
    <property type="match status" value="1"/>
</dbReference>
<dbReference type="Gene3D" id="3.50.30.40">
    <property type="entry name" value="Ribonuclease E inhibitor RraA/RraA-like"/>
    <property type="match status" value="1"/>
</dbReference>
<dbReference type="EMBL" id="CAADHY010000008">
    <property type="protein sequence ID" value="VFR16965.1"/>
    <property type="molecule type" value="Genomic_DNA"/>
</dbReference>
<dbReference type="InterPro" id="IPR046335">
    <property type="entry name" value="LacI/GalR-like_sensor"/>
</dbReference>
<dbReference type="Pfam" id="PF03737">
    <property type="entry name" value="RraA-like"/>
    <property type="match status" value="1"/>
</dbReference>
<evidence type="ECO:0000256" key="3">
    <source>
        <dbReference type="ARBA" id="ARBA00023163"/>
    </source>
</evidence>
<evidence type="ECO:0000256" key="4">
    <source>
        <dbReference type="SAM" id="MobiDB-lite"/>
    </source>
</evidence>
<dbReference type="PANTHER" id="PTHR30146:SF138">
    <property type="entry name" value="TRANSCRIPTIONAL REGULATORY PROTEIN"/>
    <property type="match status" value="1"/>
</dbReference>
<dbReference type="Pfam" id="PF00356">
    <property type="entry name" value="LacI"/>
    <property type="match status" value="1"/>
</dbReference>
<evidence type="ECO:0000259" key="5">
    <source>
        <dbReference type="PROSITE" id="PS50932"/>
    </source>
</evidence>
<dbReference type="Gene3D" id="1.10.260.40">
    <property type="entry name" value="lambda repressor-like DNA-binding domains"/>
    <property type="match status" value="1"/>
</dbReference>
<keyword evidence="3" id="KW-0804">Transcription</keyword>